<dbReference type="GO" id="GO:0051539">
    <property type="term" value="F:4 iron, 4 sulfur cluster binding"/>
    <property type="evidence" value="ECO:0007669"/>
    <property type="project" value="UniProtKB-UniRule"/>
</dbReference>
<sequence>MLEVNEIFGPTIQGEGKRVGTSSVFIRFGKCNFRCEGFAVEYETPSGIKKCACDSYYAVDLAFKDQWHTFSTSKELIEEVNNFLPSYKCDIVITGGEPLLYWKNEEFQKTLEYYISNNYHVTIETNASLNIDITKDYQKKILFSMSVKLSNSLEPLKKRVNIKTLSNIINKCEDKYLKFVVNKDFLSQANSEIEEILKQLPKVEVYLMPMGDNAQQMNENSESVINLALEKGFKYCDRLHIRVWDNKRGV</sequence>
<dbReference type="AlphaFoldDB" id="A0A2N1J3Y4"/>
<keyword evidence="6 8" id="KW-0411">Iron-sulfur</keyword>
<dbReference type="GO" id="GO:0016840">
    <property type="term" value="F:carbon-nitrogen lyase activity"/>
    <property type="evidence" value="ECO:0007669"/>
    <property type="project" value="UniProtKB-UniRule"/>
</dbReference>
<name>A0A2N1J3Y4_9BACT</name>
<dbReference type="HAMAP" id="MF_00917">
    <property type="entry name" value="QueE"/>
    <property type="match status" value="1"/>
</dbReference>
<protein>
    <recommendedName>
        <fullName evidence="8">7-carboxy-7-deazaguanine synthase</fullName>
        <shortName evidence="8">CDG synthase</shortName>
        <ecNumber evidence="8">4.3.99.3</ecNumber>
    </recommendedName>
    <alternativeName>
        <fullName evidence="8">Queuosine biosynthesis protein QueE</fullName>
    </alternativeName>
</protein>
<dbReference type="GO" id="GO:0008616">
    <property type="term" value="P:tRNA queuosine(34) biosynthetic process"/>
    <property type="evidence" value="ECO:0007669"/>
    <property type="project" value="UniProtKB-UniRule"/>
</dbReference>
<reference evidence="10 11" key="1">
    <citation type="submission" date="2017-09" db="EMBL/GenBank/DDBJ databases">
        <title>Genomics of the genus Arcobacter.</title>
        <authorList>
            <person name="Perez-Cataluna A."/>
            <person name="Figueras M.J."/>
            <person name="Salas-Masso N."/>
        </authorList>
    </citation>
    <scope>NUCLEOTIDE SEQUENCE [LARGE SCALE GENOMIC DNA]</scope>
    <source>
        <strain evidence="10 11">DSM 18005</strain>
    </source>
</reference>
<feature type="binding site" evidence="8">
    <location>
        <position position="55"/>
    </location>
    <ligand>
        <name>Mg(2+)</name>
        <dbReference type="ChEBI" id="CHEBI:18420"/>
    </ligand>
</feature>
<dbReference type="UniPathway" id="UPA00391"/>
<dbReference type="Gene3D" id="3.20.20.70">
    <property type="entry name" value="Aldolase class I"/>
    <property type="match status" value="1"/>
</dbReference>
<comment type="cofactor">
    <cofactor evidence="8">
        <name>Mg(2+)</name>
        <dbReference type="ChEBI" id="CHEBI:18420"/>
    </cofactor>
</comment>
<dbReference type="InterPro" id="IPR058240">
    <property type="entry name" value="rSAM_sf"/>
</dbReference>
<keyword evidence="8" id="KW-0671">Queuosine biosynthesis</keyword>
<evidence type="ECO:0000313" key="10">
    <source>
        <dbReference type="EMBL" id="PKI81259.1"/>
    </source>
</evidence>
<dbReference type="GO" id="GO:0000287">
    <property type="term" value="F:magnesium ion binding"/>
    <property type="evidence" value="ECO:0007669"/>
    <property type="project" value="UniProtKB-UniRule"/>
</dbReference>
<keyword evidence="11" id="KW-1185">Reference proteome</keyword>
<evidence type="ECO:0000313" key="11">
    <source>
        <dbReference type="Proteomes" id="UP000233248"/>
    </source>
</evidence>
<dbReference type="OrthoDB" id="9792276at2"/>
<evidence type="ECO:0000256" key="6">
    <source>
        <dbReference type="ARBA" id="ARBA00023014"/>
    </source>
</evidence>
<dbReference type="SUPFAM" id="SSF102114">
    <property type="entry name" value="Radical SAM enzymes"/>
    <property type="match status" value="1"/>
</dbReference>
<feature type="binding site" evidence="8">
    <location>
        <position position="53"/>
    </location>
    <ligand>
        <name>[4Fe-4S] cluster</name>
        <dbReference type="ChEBI" id="CHEBI:49883"/>
        <note>4Fe-4S-S-AdoMet</note>
    </ligand>
</feature>
<comment type="pathway">
    <text evidence="8">Purine metabolism; 7-cyano-7-deazaguanine biosynthesis.</text>
</comment>
<evidence type="ECO:0000256" key="1">
    <source>
        <dbReference type="ARBA" id="ARBA00022485"/>
    </source>
</evidence>
<feature type="domain" description="Radical SAM core" evidence="9">
    <location>
        <begin position="15"/>
        <end position="250"/>
    </location>
</feature>
<keyword evidence="7 8" id="KW-0456">Lyase</keyword>
<comment type="catalytic activity">
    <reaction evidence="8">
        <text>6-carboxy-5,6,7,8-tetrahydropterin + H(+) = 7-carboxy-7-carbaguanine + NH4(+)</text>
        <dbReference type="Rhea" id="RHEA:27974"/>
        <dbReference type="ChEBI" id="CHEBI:15378"/>
        <dbReference type="ChEBI" id="CHEBI:28938"/>
        <dbReference type="ChEBI" id="CHEBI:61032"/>
        <dbReference type="ChEBI" id="CHEBI:61036"/>
        <dbReference type="EC" id="4.3.99.3"/>
    </reaction>
</comment>
<dbReference type="PANTHER" id="PTHR42836">
    <property type="entry name" value="7-CARBOXY-7-DEAZAGUANINE SYNTHASE"/>
    <property type="match status" value="1"/>
</dbReference>
<dbReference type="InterPro" id="IPR013785">
    <property type="entry name" value="Aldolase_TIM"/>
</dbReference>
<feature type="binding site" evidence="8">
    <location>
        <position position="27"/>
    </location>
    <ligand>
        <name>substrate</name>
    </ligand>
</feature>
<gene>
    <name evidence="8" type="primary">queE</name>
    <name evidence="10" type="ORF">CP960_05210</name>
</gene>
<evidence type="ECO:0000256" key="3">
    <source>
        <dbReference type="ARBA" id="ARBA00022723"/>
    </source>
</evidence>
<keyword evidence="1 8" id="KW-0004">4Fe-4S</keyword>
<feature type="binding site" evidence="8">
    <location>
        <position position="31"/>
    </location>
    <ligand>
        <name>[4Fe-4S] cluster</name>
        <dbReference type="ChEBI" id="CHEBI:49883"/>
        <note>4Fe-4S-S-AdoMet</note>
    </ligand>
</feature>
<comment type="cofactor">
    <cofactor evidence="8">
        <name>S-adenosyl-L-methionine</name>
        <dbReference type="ChEBI" id="CHEBI:59789"/>
    </cofactor>
    <text evidence="8">Binds 1 S-adenosyl-L-methionine per subunit.</text>
</comment>
<feature type="binding site" evidence="8">
    <location>
        <begin position="12"/>
        <end position="14"/>
    </location>
    <ligand>
        <name>substrate</name>
    </ligand>
</feature>
<dbReference type="KEGG" id="ahs:AHALO_0332"/>
<dbReference type="InterPro" id="IPR024924">
    <property type="entry name" value="7-CO-7-deazaguanine_synth-like"/>
</dbReference>
<dbReference type="PANTHER" id="PTHR42836:SF1">
    <property type="entry name" value="7-CARBOXY-7-DEAZAGUANINE SYNTHASE"/>
    <property type="match status" value="1"/>
</dbReference>
<comment type="similarity">
    <text evidence="8">Belongs to the radical SAM superfamily. 7-carboxy-7-deazaguanine synthase family.</text>
</comment>
<evidence type="ECO:0000256" key="2">
    <source>
        <dbReference type="ARBA" id="ARBA00022691"/>
    </source>
</evidence>
<feature type="binding site" evidence="8">
    <location>
        <begin position="146"/>
        <end position="148"/>
    </location>
    <ligand>
        <name>S-adenosyl-L-methionine</name>
        <dbReference type="ChEBI" id="CHEBI:59789"/>
    </ligand>
</feature>
<comment type="caution">
    <text evidence="10">The sequence shown here is derived from an EMBL/GenBank/DDBJ whole genome shotgun (WGS) entry which is preliminary data.</text>
</comment>
<evidence type="ECO:0000256" key="8">
    <source>
        <dbReference type="HAMAP-Rule" id="MF_00917"/>
    </source>
</evidence>
<dbReference type="GO" id="GO:1904047">
    <property type="term" value="F:S-adenosyl-L-methionine binding"/>
    <property type="evidence" value="ECO:0007669"/>
    <property type="project" value="UniProtKB-UniRule"/>
</dbReference>
<comment type="subunit">
    <text evidence="8">Homodimer.</text>
</comment>
<comment type="cofactor">
    <cofactor evidence="8">
        <name>[4Fe-4S] cluster</name>
        <dbReference type="ChEBI" id="CHEBI:49883"/>
    </cofactor>
    <text evidence="8">Binds 1 [4Fe-4S] cluster. The cluster is coordinated with 3 cysteines and an exchangeable S-adenosyl-L-methionine.</text>
</comment>
<keyword evidence="5 8" id="KW-0408">Iron</keyword>
<dbReference type="InterPro" id="IPR007197">
    <property type="entry name" value="rSAM"/>
</dbReference>
<evidence type="ECO:0000256" key="4">
    <source>
        <dbReference type="ARBA" id="ARBA00022842"/>
    </source>
</evidence>
<accession>A0A2N1J3Y4</accession>
<keyword evidence="3 8" id="KW-0479">Metal-binding</keyword>
<dbReference type="RefSeq" id="WP_101184357.1">
    <property type="nucleotide sequence ID" value="NZ_CP031218.1"/>
</dbReference>
<feature type="binding site" evidence="8">
    <location>
        <position position="96"/>
    </location>
    <ligand>
        <name>S-adenosyl-L-methionine</name>
        <dbReference type="ChEBI" id="CHEBI:59789"/>
    </ligand>
</feature>
<dbReference type="Proteomes" id="UP000233248">
    <property type="component" value="Unassembled WGS sequence"/>
</dbReference>
<proteinExistence type="inferred from homology"/>
<dbReference type="EMBL" id="NXIF01000020">
    <property type="protein sequence ID" value="PKI81259.1"/>
    <property type="molecule type" value="Genomic_DNA"/>
</dbReference>
<comment type="caution">
    <text evidence="8">Lacks conserved residue(s) required for the propagation of feature annotation.</text>
</comment>
<comment type="function">
    <text evidence="8">Catalyzes the complex heterocyclic radical-mediated conversion of 6-carboxy-5,6,7,8-tetrahydropterin (CPH4) to 7-carboxy-7-deazaguanine (CDG), a step common to the biosynthetic pathways of all 7-deazapurine-containing compounds.</text>
</comment>
<keyword evidence="2 8" id="KW-0949">S-adenosyl-L-methionine</keyword>
<evidence type="ECO:0000256" key="7">
    <source>
        <dbReference type="ARBA" id="ARBA00023239"/>
    </source>
</evidence>
<keyword evidence="4 8" id="KW-0460">Magnesium</keyword>
<dbReference type="PROSITE" id="PS51918">
    <property type="entry name" value="RADICAL_SAM"/>
    <property type="match status" value="1"/>
</dbReference>
<evidence type="ECO:0000259" key="9">
    <source>
        <dbReference type="PROSITE" id="PS51918"/>
    </source>
</evidence>
<dbReference type="EC" id="4.3.99.3" evidence="8"/>
<dbReference type="Pfam" id="PF13353">
    <property type="entry name" value="Fer4_12"/>
    <property type="match status" value="1"/>
</dbReference>
<feature type="binding site" evidence="8">
    <location>
        <position position="94"/>
    </location>
    <ligand>
        <name>substrate</name>
    </ligand>
</feature>
<evidence type="ECO:0000256" key="5">
    <source>
        <dbReference type="ARBA" id="ARBA00023004"/>
    </source>
</evidence>
<feature type="binding site" evidence="8">
    <location>
        <position position="35"/>
    </location>
    <ligand>
        <name>[4Fe-4S] cluster</name>
        <dbReference type="ChEBI" id="CHEBI:49883"/>
        <note>4Fe-4S-S-AdoMet</note>
    </ligand>
</feature>
<organism evidence="10 11">
    <name type="scientific">Malaciobacter halophilus</name>
    <dbReference type="NCBI Taxonomy" id="197482"/>
    <lineage>
        <taxon>Bacteria</taxon>
        <taxon>Pseudomonadati</taxon>
        <taxon>Campylobacterota</taxon>
        <taxon>Epsilonproteobacteria</taxon>
        <taxon>Campylobacterales</taxon>
        <taxon>Arcobacteraceae</taxon>
        <taxon>Malaciobacter</taxon>
    </lineage>
</organism>